<feature type="signal peptide" evidence="2">
    <location>
        <begin position="1"/>
        <end position="22"/>
    </location>
</feature>
<evidence type="ECO:0008006" key="5">
    <source>
        <dbReference type="Google" id="ProtNLM"/>
    </source>
</evidence>
<feature type="chain" id="PRO_5010449747" description="Secreted protein" evidence="2">
    <location>
        <begin position="23"/>
        <end position="188"/>
    </location>
</feature>
<gene>
    <name evidence="3" type="ORF">BE18_39400</name>
</gene>
<reference evidence="3 4" key="1">
    <citation type="submission" date="2014-02" db="EMBL/GenBank/DDBJ databases">
        <title>The small core and large imbalanced accessory genome model reveals a collaborative survival strategy of Sorangium cellulosum strains in nature.</title>
        <authorList>
            <person name="Han K."/>
            <person name="Peng R."/>
            <person name="Blom J."/>
            <person name="Li Y.-Z."/>
        </authorList>
    </citation>
    <scope>NUCLEOTIDE SEQUENCE [LARGE SCALE GENOMIC DNA]</scope>
    <source>
        <strain evidence="3 4">So0149</strain>
    </source>
</reference>
<accession>A0A150RIV6</accession>
<keyword evidence="2" id="KW-0732">Signal</keyword>
<feature type="region of interest" description="Disordered" evidence="1">
    <location>
        <begin position="163"/>
        <end position="188"/>
    </location>
</feature>
<feature type="compositionally biased region" description="Acidic residues" evidence="1">
    <location>
        <begin position="169"/>
        <end position="188"/>
    </location>
</feature>
<dbReference type="Proteomes" id="UP000075515">
    <property type="component" value="Unassembled WGS sequence"/>
</dbReference>
<proteinExistence type="predicted"/>
<dbReference type="EMBL" id="JEMC01003616">
    <property type="protein sequence ID" value="KYF79876.1"/>
    <property type="molecule type" value="Genomic_DNA"/>
</dbReference>
<evidence type="ECO:0000256" key="1">
    <source>
        <dbReference type="SAM" id="MobiDB-lite"/>
    </source>
</evidence>
<name>A0A150RIV6_SORCE</name>
<evidence type="ECO:0000313" key="4">
    <source>
        <dbReference type="Proteomes" id="UP000075515"/>
    </source>
</evidence>
<comment type="caution">
    <text evidence="3">The sequence shown here is derived from an EMBL/GenBank/DDBJ whole genome shotgun (WGS) entry which is preliminary data.</text>
</comment>
<organism evidence="3 4">
    <name type="scientific">Sorangium cellulosum</name>
    <name type="common">Polyangium cellulosum</name>
    <dbReference type="NCBI Taxonomy" id="56"/>
    <lineage>
        <taxon>Bacteria</taxon>
        <taxon>Pseudomonadati</taxon>
        <taxon>Myxococcota</taxon>
        <taxon>Polyangia</taxon>
        <taxon>Polyangiales</taxon>
        <taxon>Polyangiaceae</taxon>
        <taxon>Sorangium</taxon>
    </lineage>
</organism>
<protein>
    <recommendedName>
        <fullName evidence="5">Secreted protein</fullName>
    </recommendedName>
</protein>
<dbReference type="AlphaFoldDB" id="A0A150RIV6"/>
<evidence type="ECO:0000256" key="2">
    <source>
        <dbReference type="SAM" id="SignalP"/>
    </source>
</evidence>
<evidence type="ECO:0000313" key="3">
    <source>
        <dbReference type="EMBL" id="KYF79876.1"/>
    </source>
</evidence>
<sequence length="188" mass="21081">MQKLLVSSLVLVAATLSASAMALDIKNNDFEVKLDVGGRLIDGGTMACDSFWTEYRDDVTGYPADFCAYECTLRFDWGWLERTNVNLLELATRGHKDCDKNRKDGFLTNVFNDPERDSKLIVKKDKKKIRTMVLGESTDNNMYGTVVFKEHSYYPTGIEFTAVPAGDDHYDDEGGEDPPEGEEPEEGT</sequence>